<keyword evidence="3" id="KW-1185">Reference proteome</keyword>
<protein>
    <recommendedName>
        <fullName evidence="1">SnoaL-like domain-containing protein</fullName>
    </recommendedName>
</protein>
<dbReference type="RefSeq" id="WP_093555580.1">
    <property type="nucleotide sequence ID" value="NZ_FPBO01000008.1"/>
</dbReference>
<reference evidence="3" key="1">
    <citation type="submission" date="2016-10" db="EMBL/GenBank/DDBJ databases">
        <authorList>
            <person name="Varghese N."/>
            <person name="Submissions S."/>
        </authorList>
    </citation>
    <scope>NUCLEOTIDE SEQUENCE [LARGE SCALE GENOMIC DNA]</scope>
    <source>
        <strain evidence="3">CGMCC 1.11014</strain>
    </source>
</reference>
<feature type="domain" description="SnoaL-like" evidence="1">
    <location>
        <begin position="14"/>
        <end position="117"/>
    </location>
</feature>
<dbReference type="Gene3D" id="3.10.450.50">
    <property type="match status" value="1"/>
</dbReference>
<dbReference type="Pfam" id="PF12680">
    <property type="entry name" value="SnoaL_2"/>
    <property type="match status" value="1"/>
</dbReference>
<sequence length="147" mass="16516">MSTQENKQLVIEGYRLFQRGEIGKLLELYHDDAEWIGPESEFLPFAGAYHGKAEIARFFTKLDAAAHANRFEPAEFLAVDDKVVVTGQASWLAKPTGRSYDSAWVHVFTLRDNKVARLDIHYDTAAAEKAFRPEQTGQASVAAQLHH</sequence>
<dbReference type="Proteomes" id="UP000199391">
    <property type="component" value="Unassembled WGS sequence"/>
</dbReference>
<dbReference type="OrthoDB" id="283154at2"/>
<dbReference type="InterPro" id="IPR037401">
    <property type="entry name" value="SnoaL-like"/>
</dbReference>
<name>A0A1I7IL15_9BURK</name>
<organism evidence="2 3">
    <name type="scientific">Pseudoduganella namucuonensis</name>
    <dbReference type="NCBI Taxonomy" id="1035707"/>
    <lineage>
        <taxon>Bacteria</taxon>
        <taxon>Pseudomonadati</taxon>
        <taxon>Pseudomonadota</taxon>
        <taxon>Betaproteobacteria</taxon>
        <taxon>Burkholderiales</taxon>
        <taxon>Oxalobacteraceae</taxon>
        <taxon>Telluria group</taxon>
        <taxon>Pseudoduganella</taxon>
    </lineage>
</organism>
<evidence type="ECO:0000313" key="3">
    <source>
        <dbReference type="Proteomes" id="UP000199391"/>
    </source>
</evidence>
<dbReference type="PANTHER" id="PTHR41252">
    <property type="entry name" value="BLR2505 PROTEIN"/>
    <property type="match status" value="1"/>
</dbReference>
<proteinExistence type="predicted"/>
<dbReference type="InterPro" id="IPR032710">
    <property type="entry name" value="NTF2-like_dom_sf"/>
</dbReference>
<dbReference type="AlphaFoldDB" id="A0A1I7IL15"/>
<evidence type="ECO:0000313" key="2">
    <source>
        <dbReference type="EMBL" id="SFU73603.1"/>
    </source>
</evidence>
<dbReference type="CDD" id="cd00531">
    <property type="entry name" value="NTF2_like"/>
    <property type="match status" value="1"/>
</dbReference>
<accession>A0A1I7IL15</accession>
<dbReference type="SUPFAM" id="SSF54427">
    <property type="entry name" value="NTF2-like"/>
    <property type="match status" value="1"/>
</dbReference>
<dbReference type="STRING" id="1035707.SAMN05216552_1008111"/>
<dbReference type="EMBL" id="FPBO01000008">
    <property type="protein sequence ID" value="SFU73603.1"/>
    <property type="molecule type" value="Genomic_DNA"/>
</dbReference>
<evidence type="ECO:0000259" key="1">
    <source>
        <dbReference type="Pfam" id="PF12680"/>
    </source>
</evidence>
<gene>
    <name evidence="2" type="ORF">SAMN05216552_1008111</name>
</gene>
<dbReference type="PANTHER" id="PTHR41252:SF1">
    <property type="entry name" value="BLR2505 PROTEIN"/>
    <property type="match status" value="1"/>
</dbReference>